<keyword evidence="6 12" id="KW-0472">Membrane</keyword>
<comment type="function">
    <text evidence="9">Part of TspanC8 subgroup, composed of 6 members that interact with the transmembrane metalloprotease ADAM10. This interaction is required for ADAM10 exit from the endoplasmic reticulum and for enzymatic maturation and trafficking to the cell surface as well as substrate specificity. Different TspanC8/ADAM10 complexes have distinct substrates.</text>
</comment>
<comment type="subunit">
    <text evidence="10">Interacts with ADAM10.</text>
</comment>
<evidence type="ECO:0000256" key="3">
    <source>
        <dbReference type="ARBA" id="ARBA00022475"/>
    </source>
</evidence>
<dbReference type="GO" id="GO:0019899">
    <property type="term" value="F:enzyme binding"/>
    <property type="evidence" value="ECO:0007669"/>
    <property type="project" value="UniProtKB-ARBA"/>
</dbReference>
<feature type="transmembrane region" description="Helical" evidence="12">
    <location>
        <begin position="126"/>
        <end position="151"/>
    </location>
</feature>
<reference evidence="13" key="1">
    <citation type="thesis" date="2020" institute="ProQuest LLC" country="789 East Eisenhower Parkway, Ann Arbor, MI, USA">
        <title>Comparative Genomics and Chromosome Evolution.</title>
        <authorList>
            <person name="Mudd A.B."/>
        </authorList>
    </citation>
    <scope>NUCLEOTIDE SEQUENCE</scope>
    <source>
        <strain evidence="13">237g6f4</strain>
        <tissue evidence="13">Blood</tissue>
    </source>
</reference>
<evidence type="ECO:0000313" key="13">
    <source>
        <dbReference type="EMBL" id="KAG8564854.1"/>
    </source>
</evidence>
<comment type="caution">
    <text evidence="12">Lacks conserved residue(s) required for the propagation of feature annotation.</text>
</comment>
<keyword evidence="4 12" id="KW-0812">Transmembrane</keyword>
<evidence type="ECO:0000256" key="4">
    <source>
        <dbReference type="ARBA" id="ARBA00022692"/>
    </source>
</evidence>
<keyword evidence="14" id="KW-1185">Reference proteome</keyword>
<dbReference type="Pfam" id="PF00335">
    <property type="entry name" value="Tetraspanin"/>
    <property type="match status" value="1"/>
</dbReference>
<evidence type="ECO:0000256" key="7">
    <source>
        <dbReference type="ARBA" id="ARBA00023157"/>
    </source>
</evidence>
<organism evidence="13 14">
    <name type="scientific">Engystomops pustulosus</name>
    <name type="common">Tungara frog</name>
    <name type="synonym">Physalaemus pustulosus</name>
    <dbReference type="NCBI Taxonomy" id="76066"/>
    <lineage>
        <taxon>Eukaryota</taxon>
        <taxon>Metazoa</taxon>
        <taxon>Chordata</taxon>
        <taxon>Craniata</taxon>
        <taxon>Vertebrata</taxon>
        <taxon>Euteleostomi</taxon>
        <taxon>Amphibia</taxon>
        <taxon>Batrachia</taxon>
        <taxon>Anura</taxon>
        <taxon>Neobatrachia</taxon>
        <taxon>Hyloidea</taxon>
        <taxon>Leptodactylidae</taxon>
        <taxon>Leiuperinae</taxon>
        <taxon>Engystomops</taxon>
    </lineage>
</organism>
<dbReference type="FunFam" id="1.10.1450.10:FF:000033">
    <property type="entry name" value="Tetraspanin"/>
    <property type="match status" value="1"/>
</dbReference>
<evidence type="ECO:0000256" key="6">
    <source>
        <dbReference type="ARBA" id="ARBA00023136"/>
    </source>
</evidence>
<dbReference type="PANTHER" id="PTHR19282">
    <property type="entry name" value="TETRASPANIN"/>
    <property type="match status" value="1"/>
</dbReference>
<dbReference type="EMBL" id="WNYA01000006">
    <property type="protein sequence ID" value="KAG8564854.1"/>
    <property type="molecule type" value="Genomic_DNA"/>
</dbReference>
<dbReference type="GO" id="GO:0005886">
    <property type="term" value="C:plasma membrane"/>
    <property type="evidence" value="ECO:0007669"/>
    <property type="project" value="UniProtKB-SubCell"/>
</dbReference>
<dbReference type="InterPro" id="IPR008952">
    <property type="entry name" value="Tetraspanin_EC2_sf"/>
</dbReference>
<keyword evidence="7 11" id="KW-1015">Disulfide bond</keyword>
<evidence type="ECO:0000256" key="5">
    <source>
        <dbReference type="ARBA" id="ARBA00022989"/>
    </source>
</evidence>
<feature type="transmembrane region" description="Helical" evidence="12">
    <location>
        <begin position="271"/>
        <end position="293"/>
    </location>
</feature>
<dbReference type="PANTHER" id="PTHR19282:SF550">
    <property type="entry name" value="TETRASPANIN-10"/>
    <property type="match status" value="1"/>
</dbReference>
<evidence type="ECO:0000256" key="10">
    <source>
        <dbReference type="ARBA" id="ARBA00065402"/>
    </source>
</evidence>
<dbReference type="CDD" id="cd03167">
    <property type="entry name" value="oculospanin_like_LEL"/>
    <property type="match status" value="1"/>
</dbReference>
<feature type="non-terminal residue" evidence="13">
    <location>
        <position position="1"/>
    </location>
</feature>
<dbReference type="PIRSF" id="PIRSF002419">
    <property type="entry name" value="Tetraspanin"/>
    <property type="match status" value="1"/>
</dbReference>
<dbReference type="InterPro" id="IPR018499">
    <property type="entry name" value="Tetraspanin/Peripherin"/>
</dbReference>
<dbReference type="Proteomes" id="UP000824782">
    <property type="component" value="Unassembled WGS sequence"/>
</dbReference>
<comment type="similarity">
    <text evidence="2 12">Belongs to the tetraspanin (TM4SF) family.</text>
</comment>
<name>A0AAV7AXP9_ENGPU</name>
<evidence type="ECO:0000256" key="9">
    <source>
        <dbReference type="ARBA" id="ARBA00056995"/>
    </source>
</evidence>
<feature type="transmembrane region" description="Helical" evidence="12">
    <location>
        <begin position="99"/>
        <end position="120"/>
    </location>
</feature>
<proteinExistence type="inferred from homology"/>
<evidence type="ECO:0000256" key="12">
    <source>
        <dbReference type="RuleBase" id="RU361218"/>
    </source>
</evidence>
<dbReference type="SUPFAM" id="SSF48652">
    <property type="entry name" value="Tetraspanin"/>
    <property type="match status" value="1"/>
</dbReference>
<evidence type="ECO:0000256" key="11">
    <source>
        <dbReference type="PIRSR" id="PIRSR002419-1"/>
    </source>
</evidence>
<evidence type="ECO:0000256" key="2">
    <source>
        <dbReference type="ARBA" id="ARBA00006840"/>
    </source>
</evidence>
<sequence length="303" mass="33671">GVVQSNTKYGQESDNFQYFTHNGAEADGSPISVTPKDWPPPFLHHPDPLVPYIKYLMFFFNSILFTLGFGLLCIGFWGLAYKQSLISEKIGNLGTDPMLIFVLVGLVVCVLALSGCLGFIRENICLLRLFFAGISTLLVAQCVFALVVLCFQEQIQDSVKRTMMVAMSRYQDDSDLKFILDEIQLGMECCGVQSYQDWSINLYFNCSSPGVNSCGVPYSCCMDPLQNGTVPNSQCGFGALGMSEAMASTFIYLGGCIPQIVIWINRRIWDIAAGYFLVMAIELVCIVCAQRVMREIKVVKSLY</sequence>
<evidence type="ECO:0000256" key="1">
    <source>
        <dbReference type="ARBA" id="ARBA00004651"/>
    </source>
</evidence>
<feature type="transmembrane region" description="Helical" evidence="12">
    <location>
        <begin position="55"/>
        <end position="79"/>
    </location>
</feature>
<dbReference type="PRINTS" id="PR00259">
    <property type="entry name" value="TMFOUR"/>
</dbReference>
<comment type="subcellular location">
    <subcellularLocation>
        <location evidence="1">Cell membrane</location>
        <topology evidence="1">Multi-pass membrane protein</topology>
    </subcellularLocation>
    <subcellularLocation>
        <location evidence="12">Membrane</location>
        <topology evidence="12">Multi-pass membrane protein</topology>
    </subcellularLocation>
</comment>
<protein>
    <recommendedName>
        <fullName evidence="12">Tetraspanin</fullName>
    </recommendedName>
</protein>
<keyword evidence="5 12" id="KW-1133">Transmembrane helix</keyword>
<keyword evidence="3" id="KW-1003">Cell membrane</keyword>
<gene>
    <name evidence="13" type="ORF">GDO81_012604</name>
</gene>
<dbReference type="InterPro" id="IPR000301">
    <property type="entry name" value="Tetraspanin_animals"/>
</dbReference>
<evidence type="ECO:0000313" key="14">
    <source>
        <dbReference type="Proteomes" id="UP000824782"/>
    </source>
</evidence>
<dbReference type="Gene3D" id="1.10.1450.10">
    <property type="entry name" value="Tetraspanin"/>
    <property type="match status" value="1"/>
</dbReference>
<comment type="caution">
    <text evidence="13">The sequence shown here is derived from an EMBL/GenBank/DDBJ whole genome shotgun (WGS) entry which is preliminary data.</text>
</comment>
<accession>A0AAV7AXP9</accession>
<keyword evidence="8" id="KW-0325">Glycoprotein</keyword>
<dbReference type="AlphaFoldDB" id="A0AAV7AXP9"/>
<feature type="disulfide bond" evidence="11">
    <location>
        <begin position="190"/>
        <end position="206"/>
    </location>
</feature>
<feature type="transmembrane region" description="Helical" evidence="12">
    <location>
        <begin position="245"/>
        <end position="265"/>
    </location>
</feature>
<evidence type="ECO:0000256" key="8">
    <source>
        <dbReference type="ARBA" id="ARBA00023180"/>
    </source>
</evidence>